<organism evidence="1 2">
    <name type="scientific">Streptomyces corchorusii</name>
    <name type="common">Streptomyces chibaensis</name>
    <dbReference type="NCBI Taxonomy" id="1903"/>
    <lineage>
        <taxon>Bacteria</taxon>
        <taxon>Bacillati</taxon>
        <taxon>Actinomycetota</taxon>
        <taxon>Actinomycetes</taxon>
        <taxon>Kitasatosporales</taxon>
        <taxon>Streptomycetaceae</taxon>
        <taxon>Streptomyces</taxon>
    </lineage>
</organism>
<dbReference type="AlphaFoldDB" id="A0A101PUX6"/>
<name>A0A101PUX6_STRCK</name>
<dbReference type="Pfam" id="PF10901">
    <property type="entry name" value="DUF2690"/>
    <property type="match status" value="1"/>
</dbReference>
<dbReference type="SUPFAM" id="SSF47413">
    <property type="entry name" value="lambda repressor-like DNA-binding domains"/>
    <property type="match status" value="1"/>
</dbReference>
<dbReference type="RefSeq" id="WP_059265975.1">
    <property type="nucleotide sequence ID" value="NZ_KQ948367.1"/>
</dbReference>
<sequence length="303" mass="32268">MKKYAKGTRPRPLPPALPEACASLIEGLRELKDRSGLTLAELAGLTAISTSSWERYLNGKQFPPRHAVEALRLAVRSSDAGILDRWARAEAVWSGRDLDVTAPGEVLPASAGYVSSKAAPRAPGPHPGPVPRQTPGPVHALLLAASEKIGAHPVVTVIGVLLASAMMIVPAALYHTSHNAAPASTVSLPPICRLTSCAGRDPRTTACEDPKTLASYTATDGTRLELRLSPRCQAGWIRARPTHAGFRIEISSPGQRSRSNTATRRSAIEDLVTTPMIAAPQPSRLRACYYASADRPGRECFTP</sequence>
<evidence type="ECO:0000313" key="1">
    <source>
        <dbReference type="EMBL" id="KUN18173.1"/>
    </source>
</evidence>
<gene>
    <name evidence="1" type="ORF">AQJ11_35410</name>
</gene>
<evidence type="ECO:0000313" key="2">
    <source>
        <dbReference type="Proteomes" id="UP000053398"/>
    </source>
</evidence>
<accession>A0A101PUX6</accession>
<comment type="caution">
    <text evidence="1">The sequence shown here is derived from an EMBL/GenBank/DDBJ whole genome shotgun (WGS) entry which is preliminary data.</text>
</comment>
<reference evidence="1 2" key="1">
    <citation type="submission" date="2015-10" db="EMBL/GenBank/DDBJ databases">
        <title>Draft genome sequence of Streptomyces corchorusii DSM 40340, type strain for the species Streptomyces corchorusii.</title>
        <authorList>
            <person name="Ruckert C."/>
            <person name="Winkler A."/>
            <person name="Kalinowski J."/>
            <person name="Kampfer P."/>
            <person name="Glaeser S."/>
        </authorList>
    </citation>
    <scope>NUCLEOTIDE SEQUENCE [LARGE SCALE GENOMIC DNA]</scope>
    <source>
        <strain evidence="1 2">DSM 40340</strain>
    </source>
</reference>
<dbReference type="GO" id="GO:0003677">
    <property type="term" value="F:DNA binding"/>
    <property type="evidence" value="ECO:0007669"/>
    <property type="project" value="InterPro"/>
</dbReference>
<dbReference type="InterPro" id="IPR010982">
    <property type="entry name" value="Lambda_DNA-bd_dom_sf"/>
</dbReference>
<dbReference type="Pfam" id="PF13560">
    <property type="entry name" value="HTH_31"/>
    <property type="match status" value="1"/>
</dbReference>
<dbReference type="InterPro" id="IPR021224">
    <property type="entry name" value="DUF2690"/>
</dbReference>
<evidence type="ECO:0008006" key="3">
    <source>
        <dbReference type="Google" id="ProtNLM"/>
    </source>
</evidence>
<dbReference type="CDD" id="cd00093">
    <property type="entry name" value="HTH_XRE"/>
    <property type="match status" value="1"/>
</dbReference>
<proteinExistence type="predicted"/>
<keyword evidence="2" id="KW-1185">Reference proteome</keyword>
<protein>
    <recommendedName>
        <fullName evidence="3">HTH cro/C1-type domain-containing protein</fullName>
    </recommendedName>
</protein>
<dbReference type="EMBL" id="LMWP01000045">
    <property type="protein sequence ID" value="KUN18173.1"/>
    <property type="molecule type" value="Genomic_DNA"/>
</dbReference>
<dbReference type="Proteomes" id="UP000053398">
    <property type="component" value="Unassembled WGS sequence"/>
</dbReference>
<dbReference type="InterPro" id="IPR001387">
    <property type="entry name" value="Cro/C1-type_HTH"/>
</dbReference>